<comment type="caution">
    <text evidence="5">The sequence shown here is derived from an EMBL/GenBank/DDBJ whole genome shotgun (WGS) entry which is preliminary data.</text>
</comment>
<dbReference type="Pfam" id="PF25954">
    <property type="entry name" value="Beta-barrel_RND_2"/>
    <property type="match status" value="1"/>
</dbReference>
<comment type="subcellular location">
    <subcellularLocation>
        <location evidence="1">Cell envelope</location>
    </subcellularLocation>
</comment>
<accession>A0A316HJ02</accession>
<feature type="coiled-coil region" evidence="3">
    <location>
        <begin position="80"/>
        <end position="117"/>
    </location>
</feature>
<dbReference type="SUPFAM" id="SSF111369">
    <property type="entry name" value="HlyD-like secretion proteins"/>
    <property type="match status" value="1"/>
</dbReference>
<evidence type="ECO:0000256" key="3">
    <source>
        <dbReference type="SAM" id="Coils"/>
    </source>
</evidence>
<dbReference type="AlphaFoldDB" id="A0A316HJ02"/>
<reference evidence="5 6" key="1">
    <citation type="submission" date="2018-05" db="EMBL/GenBank/DDBJ databases">
        <title>Genomic Encyclopedia of Archaeal and Bacterial Type Strains, Phase II (KMG-II): from individual species to whole genera.</title>
        <authorList>
            <person name="Goeker M."/>
        </authorList>
    </citation>
    <scope>NUCLEOTIDE SEQUENCE [LARGE SCALE GENOMIC DNA]</scope>
    <source>
        <strain evidence="5 6">DSM 19975</strain>
    </source>
</reference>
<evidence type="ECO:0000313" key="5">
    <source>
        <dbReference type="EMBL" id="PWK80133.1"/>
    </source>
</evidence>
<sequence length="359" mass="40072">MRSKLPYLLLLSLFACKNRQERVRPVLSSISESVYASGTLKSGNQYQAFATVSGVIRKRFVEVGDAISVNTPILLISRETQQLNKENAELSATYASAAANRGKLEAARQEMETAHNQMLNDSVLLVRQRALWQQDIGTKVQLENRDLAAKQSRTAWYTAAVKLKDLQREISFNAAQSRNNLQLNRHLEDDFILRSKVNGKVYALFKENGESVTPQTPLALLGGNDGFLLEMQVDEYDIARVATGQKVLVTMDSYKGKVFEAVVTKIYPAMNERSKTFLVEAAFTRPPAKLFPNATLEANIIISTKKNALLIPRFCLLNDSTVLMSDGKPRTIKTGLSDYSQVEVLTGIDRQDELLKPKP</sequence>
<dbReference type="Proteomes" id="UP000245678">
    <property type="component" value="Unassembled WGS sequence"/>
</dbReference>
<dbReference type="PANTHER" id="PTHR32347:SF14">
    <property type="entry name" value="EFFLUX SYSTEM COMPONENT YKNX-RELATED"/>
    <property type="match status" value="1"/>
</dbReference>
<dbReference type="PROSITE" id="PS51257">
    <property type="entry name" value="PROKAR_LIPOPROTEIN"/>
    <property type="match status" value="1"/>
</dbReference>
<dbReference type="InterPro" id="IPR050465">
    <property type="entry name" value="UPF0194_transport"/>
</dbReference>
<proteinExistence type="predicted"/>
<dbReference type="InterPro" id="IPR058792">
    <property type="entry name" value="Beta-barrel_RND_2"/>
</dbReference>
<evidence type="ECO:0000259" key="4">
    <source>
        <dbReference type="Pfam" id="PF25954"/>
    </source>
</evidence>
<gene>
    <name evidence="5" type="ORF">LX99_00597</name>
</gene>
<name>A0A316HJ02_9SPHI</name>
<keyword evidence="2 3" id="KW-0175">Coiled coil</keyword>
<evidence type="ECO:0000256" key="2">
    <source>
        <dbReference type="ARBA" id="ARBA00023054"/>
    </source>
</evidence>
<dbReference type="Gene3D" id="2.40.30.170">
    <property type="match status" value="1"/>
</dbReference>
<evidence type="ECO:0000313" key="6">
    <source>
        <dbReference type="Proteomes" id="UP000245678"/>
    </source>
</evidence>
<organism evidence="5 6">
    <name type="scientific">Mucilaginibacter oryzae</name>
    <dbReference type="NCBI Taxonomy" id="468058"/>
    <lineage>
        <taxon>Bacteria</taxon>
        <taxon>Pseudomonadati</taxon>
        <taxon>Bacteroidota</taxon>
        <taxon>Sphingobacteriia</taxon>
        <taxon>Sphingobacteriales</taxon>
        <taxon>Sphingobacteriaceae</taxon>
        <taxon>Mucilaginibacter</taxon>
    </lineage>
</organism>
<dbReference type="PANTHER" id="PTHR32347">
    <property type="entry name" value="EFFLUX SYSTEM COMPONENT YKNX-RELATED"/>
    <property type="match status" value="1"/>
</dbReference>
<feature type="domain" description="CusB-like beta-barrel" evidence="4">
    <location>
        <begin position="229"/>
        <end position="299"/>
    </location>
</feature>
<dbReference type="EMBL" id="QGHA01000001">
    <property type="protein sequence ID" value="PWK80133.1"/>
    <property type="molecule type" value="Genomic_DNA"/>
</dbReference>
<evidence type="ECO:0000256" key="1">
    <source>
        <dbReference type="ARBA" id="ARBA00004196"/>
    </source>
</evidence>
<dbReference type="GO" id="GO:0030313">
    <property type="term" value="C:cell envelope"/>
    <property type="evidence" value="ECO:0007669"/>
    <property type="project" value="UniProtKB-SubCell"/>
</dbReference>
<keyword evidence="6" id="KW-1185">Reference proteome</keyword>
<protein>
    <submittedName>
        <fullName evidence="5">Multidrug efflux pump subunit AcrA (Membrane-fusion protein)</fullName>
    </submittedName>
</protein>
<dbReference type="RefSeq" id="WP_109606232.1">
    <property type="nucleotide sequence ID" value="NZ_QGHA01000001.1"/>
</dbReference>